<accession>A0ABY5P542</accession>
<evidence type="ECO:0000259" key="1">
    <source>
        <dbReference type="SMART" id="SM00966"/>
    </source>
</evidence>
<sequence>MDYKQKLIISAKLSSKNQITIPREIRAKLGIQMHDEIAFEILESGHILLKKKIIDDFWSQVAEHQAQYGLFEDDAVDWGADMGDEVID</sequence>
<dbReference type="Proteomes" id="UP001315967">
    <property type="component" value="Chromosome"/>
</dbReference>
<proteinExistence type="predicted"/>
<dbReference type="SMART" id="SM00966">
    <property type="entry name" value="SpoVT_AbrB"/>
    <property type="match status" value="1"/>
</dbReference>
<dbReference type="Gene3D" id="2.10.260.10">
    <property type="match status" value="1"/>
</dbReference>
<dbReference type="InterPro" id="IPR007159">
    <property type="entry name" value="SpoVT-AbrB_dom"/>
</dbReference>
<dbReference type="EMBL" id="CP102453">
    <property type="protein sequence ID" value="UUX33831.1"/>
    <property type="molecule type" value="Genomic_DNA"/>
</dbReference>
<evidence type="ECO:0000313" key="2">
    <source>
        <dbReference type="EMBL" id="UUX33831.1"/>
    </source>
</evidence>
<dbReference type="SUPFAM" id="SSF89447">
    <property type="entry name" value="AbrB/MazE/MraZ-like"/>
    <property type="match status" value="1"/>
</dbReference>
<dbReference type="GO" id="GO:0003677">
    <property type="term" value="F:DNA binding"/>
    <property type="evidence" value="ECO:0007669"/>
    <property type="project" value="UniProtKB-KW"/>
</dbReference>
<dbReference type="NCBIfam" id="TIGR01439">
    <property type="entry name" value="lp_hng_hel_AbrB"/>
    <property type="match status" value="1"/>
</dbReference>
<reference evidence="2 3" key="1">
    <citation type="submission" date="2022-08" db="EMBL/GenBank/DDBJ databases">
        <title>Aerococcaceae sp. nov isolated from spoiled eye mask.</title>
        <authorList>
            <person name="Zhou G."/>
            <person name="Xie X.-B."/>
            <person name="Shi Q.-S."/>
            <person name="Wang Y.-S."/>
            <person name="Wen X."/>
            <person name="Peng H."/>
            <person name="Yang X.-J."/>
            <person name="Tao H.-B."/>
            <person name="Huang X.-M."/>
        </authorList>
    </citation>
    <scope>NUCLEOTIDE SEQUENCE [LARGE SCALE GENOMIC DNA]</scope>
    <source>
        <strain evidence="3">DM20194951</strain>
    </source>
</reference>
<organism evidence="2 3">
    <name type="scientific">Fundicoccus culcitae</name>
    <dbReference type="NCBI Taxonomy" id="2969821"/>
    <lineage>
        <taxon>Bacteria</taxon>
        <taxon>Bacillati</taxon>
        <taxon>Bacillota</taxon>
        <taxon>Bacilli</taxon>
        <taxon>Lactobacillales</taxon>
        <taxon>Aerococcaceae</taxon>
        <taxon>Fundicoccus</taxon>
    </lineage>
</organism>
<name>A0ABY5P542_9LACT</name>
<dbReference type="Pfam" id="PF04014">
    <property type="entry name" value="MazE_antitoxin"/>
    <property type="match status" value="1"/>
</dbReference>
<gene>
    <name evidence="2" type="ORF">NRE15_13230</name>
</gene>
<evidence type="ECO:0000313" key="3">
    <source>
        <dbReference type="Proteomes" id="UP001315967"/>
    </source>
</evidence>
<protein>
    <submittedName>
        <fullName evidence="2">AbrB/MazE/SpoVT family DNA-binding domain-containing protein</fullName>
    </submittedName>
</protein>
<keyword evidence="2" id="KW-0238">DNA-binding</keyword>
<dbReference type="InterPro" id="IPR037914">
    <property type="entry name" value="SpoVT-AbrB_sf"/>
</dbReference>
<feature type="domain" description="SpoVT-AbrB" evidence="1">
    <location>
        <begin position="11"/>
        <end position="55"/>
    </location>
</feature>
<keyword evidence="3" id="KW-1185">Reference proteome</keyword>
<dbReference type="RefSeq" id="WP_313793334.1">
    <property type="nucleotide sequence ID" value="NZ_CP102453.1"/>
</dbReference>